<feature type="signal peptide" evidence="1">
    <location>
        <begin position="1"/>
        <end position="30"/>
    </location>
</feature>
<protein>
    <submittedName>
        <fullName evidence="2">Uncharacterized protein</fullName>
    </submittedName>
</protein>
<organism evidence="2 3">
    <name type="scientific">Mycolicibacterium chlorophenolicum</name>
    <dbReference type="NCBI Taxonomy" id="37916"/>
    <lineage>
        <taxon>Bacteria</taxon>
        <taxon>Bacillati</taxon>
        <taxon>Actinomycetota</taxon>
        <taxon>Actinomycetes</taxon>
        <taxon>Mycobacteriales</taxon>
        <taxon>Mycobacteriaceae</taxon>
        <taxon>Mycolicibacterium</taxon>
    </lineage>
</organism>
<dbReference type="PATRIC" id="fig|37916.4.peg.4448"/>
<dbReference type="RefSeq" id="WP_048471808.1">
    <property type="nucleotide sequence ID" value="NZ_JYNL01000053.1"/>
</dbReference>
<dbReference type="STRING" id="37916.MCHLDSM_04466"/>
<sequence precursor="true">MNAITTKLNVSAAALVVGATAALAPIAANAAPVVSIPTAPVHQVAGDLAQAPGDFLYATQVISLQVLAANIRSRSASLDRRATRLEAYAAANPDSFFGQQAAASAARLRDRRADYGSISFTACRGGTGIAVGPYGTVTSGPC</sequence>
<dbReference type="Proteomes" id="UP000036513">
    <property type="component" value="Unassembled WGS sequence"/>
</dbReference>
<evidence type="ECO:0000313" key="3">
    <source>
        <dbReference type="Proteomes" id="UP000036513"/>
    </source>
</evidence>
<name>A0A0J6VKL2_9MYCO</name>
<gene>
    <name evidence="2" type="ORF">MCHLDSM_04466</name>
</gene>
<feature type="chain" id="PRO_5005282935" evidence="1">
    <location>
        <begin position="31"/>
        <end position="142"/>
    </location>
</feature>
<evidence type="ECO:0000313" key="2">
    <source>
        <dbReference type="EMBL" id="KMO71535.1"/>
    </source>
</evidence>
<keyword evidence="3" id="KW-1185">Reference proteome</keyword>
<comment type="caution">
    <text evidence="2">The sequence shown here is derived from an EMBL/GenBank/DDBJ whole genome shotgun (WGS) entry which is preliminary data.</text>
</comment>
<dbReference type="AlphaFoldDB" id="A0A0J6VKL2"/>
<dbReference type="EMBL" id="JYNL01000053">
    <property type="protein sequence ID" value="KMO71535.1"/>
    <property type="molecule type" value="Genomic_DNA"/>
</dbReference>
<accession>A0A0J6VKL2</accession>
<keyword evidence="1" id="KW-0732">Signal</keyword>
<evidence type="ECO:0000256" key="1">
    <source>
        <dbReference type="SAM" id="SignalP"/>
    </source>
</evidence>
<proteinExistence type="predicted"/>
<reference evidence="2 3" key="1">
    <citation type="journal article" date="2015" name="Genome Biol. Evol.">
        <title>Characterization of Three Mycobacterium spp. with Potential Use in Bioremediation by Genome Sequencing and Comparative Genomics.</title>
        <authorList>
            <person name="Das S."/>
            <person name="Pettersson B.M."/>
            <person name="Behra P.R."/>
            <person name="Ramesh M."/>
            <person name="Dasgupta S."/>
            <person name="Bhattacharya A."/>
            <person name="Kirsebom L.A."/>
        </authorList>
    </citation>
    <scope>NUCLEOTIDE SEQUENCE [LARGE SCALE GENOMIC DNA]</scope>
    <source>
        <strain evidence="2 3">DSM 43826</strain>
    </source>
</reference>